<comment type="caution">
    <text evidence="4">The sequence shown here is derived from an EMBL/GenBank/DDBJ whole genome shotgun (WGS) entry which is preliminary data.</text>
</comment>
<evidence type="ECO:0000313" key="4">
    <source>
        <dbReference type="EMBL" id="GAA4023113.1"/>
    </source>
</evidence>
<evidence type="ECO:0000313" key="5">
    <source>
        <dbReference type="Proteomes" id="UP001500968"/>
    </source>
</evidence>
<keyword evidence="1" id="KW-0732">Signal</keyword>
<dbReference type="InterPro" id="IPR052037">
    <property type="entry name" value="LPS_export_LptA"/>
</dbReference>
<dbReference type="Gene3D" id="2.60.450.10">
    <property type="entry name" value="Lipopolysaccharide (LPS) transport protein A like domain"/>
    <property type="match status" value="3"/>
</dbReference>
<evidence type="ECO:0000256" key="2">
    <source>
        <dbReference type="SAM" id="MobiDB-lite"/>
    </source>
</evidence>
<dbReference type="EMBL" id="BAABCR010000003">
    <property type="protein sequence ID" value="GAA4023113.1"/>
    <property type="molecule type" value="Genomic_DNA"/>
</dbReference>
<reference evidence="5" key="1">
    <citation type="journal article" date="2019" name="Int. J. Syst. Evol. Microbiol.">
        <title>The Global Catalogue of Microorganisms (GCM) 10K type strain sequencing project: providing services to taxonomists for standard genome sequencing and annotation.</title>
        <authorList>
            <consortium name="The Broad Institute Genomics Platform"/>
            <consortium name="The Broad Institute Genome Sequencing Center for Infectious Disease"/>
            <person name="Wu L."/>
            <person name="Ma J."/>
        </authorList>
    </citation>
    <scope>NUCLEOTIDE SEQUENCE [LARGE SCALE GENOMIC DNA]</scope>
    <source>
        <strain evidence="5">JCM 17064</strain>
    </source>
</reference>
<evidence type="ECO:0000259" key="3">
    <source>
        <dbReference type="Pfam" id="PF13100"/>
    </source>
</evidence>
<dbReference type="PANTHER" id="PTHR36504:SF1">
    <property type="entry name" value="LIPOPOLYSACCHARIDE EXPORT SYSTEM PROTEIN LPTA"/>
    <property type="match status" value="1"/>
</dbReference>
<dbReference type="InterPro" id="IPR005653">
    <property type="entry name" value="OstA-like_N"/>
</dbReference>
<feature type="region of interest" description="Disordered" evidence="2">
    <location>
        <begin position="502"/>
        <end position="547"/>
    </location>
</feature>
<organism evidence="4 5">
    <name type="scientific">Flavobacterium cheonhonense</name>
    <dbReference type="NCBI Taxonomy" id="706185"/>
    <lineage>
        <taxon>Bacteria</taxon>
        <taxon>Pseudomonadati</taxon>
        <taxon>Bacteroidota</taxon>
        <taxon>Flavobacteriia</taxon>
        <taxon>Flavobacteriales</taxon>
        <taxon>Flavobacteriaceae</taxon>
        <taxon>Flavobacterium</taxon>
    </lineage>
</organism>
<keyword evidence="5" id="KW-1185">Reference proteome</keyword>
<dbReference type="Proteomes" id="UP001500968">
    <property type="component" value="Unassembled WGS sequence"/>
</dbReference>
<proteinExistence type="predicted"/>
<evidence type="ECO:0000256" key="1">
    <source>
        <dbReference type="ARBA" id="ARBA00022729"/>
    </source>
</evidence>
<feature type="compositionally biased region" description="Basic and acidic residues" evidence="2">
    <location>
        <begin position="534"/>
        <end position="547"/>
    </location>
</feature>
<dbReference type="RefSeq" id="WP_324691965.1">
    <property type="nucleotide sequence ID" value="NZ_BAABCR010000003.1"/>
</dbReference>
<dbReference type="PANTHER" id="PTHR36504">
    <property type="entry name" value="LIPOPOLYSACCHARIDE EXPORT SYSTEM PROTEIN LPTA"/>
    <property type="match status" value="1"/>
</dbReference>
<feature type="domain" description="Organic solvent tolerance-like N-terminal" evidence="3">
    <location>
        <begin position="9"/>
        <end position="163"/>
    </location>
</feature>
<gene>
    <name evidence="4" type="ORF">GCM10022386_02580</name>
</gene>
<dbReference type="Pfam" id="PF13100">
    <property type="entry name" value="OstA_2"/>
    <property type="match status" value="1"/>
</dbReference>
<sequence length="547" mass="62992">MTAQKKSSQINVEYSDFADINQTEIPDALLLRGNVRVSHEGVVFTCNKAYFFQKENYIKAFGDVQMVQGDTLFLNSKYAEYNGEIKQAYATGNVVMRSPESKLVTDTINFDRNTQEAFYNTYGTITNRENTLKSKSGRYYANEKKFRFLTAVTITNPKYTIKSNHLDYYTNSGHSYLFGPSTITSKENFIYTEKGFYDTKKNLAYFKRKSYIKYKDRRIEGDSLYYDRNREYASATNNVKVTDSINKGVIKGHYAEIYRNLKTQKDSMMITKRAVAITLVENDSMYVHGKKMIVTGKPGERIVRAFNNVRFYKTDMSGKCDSIHSDQKTGLTKLIKNPILWNYENQMTGDVMHLIGNNKTEKLDSLKVLNNAFIVSKDTLGTGYNQVKGQNLYGKFEDNKLREVDIIKNTEVIYYMRNDQQELIGINKSVSSKINMVLDKNTIETITNYNQIDGDIYPEKDLPENARKLRGFIWRGDERIKSKDDIFPPEENELDAKIQAERKAEMDQDNKPLLPSKETLDYDKNNPSPKAKVAKKEKENGAKAKAQ</sequence>
<protein>
    <submittedName>
        <fullName evidence="4">OstA-like protein</fullName>
    </submittedName>
</protein>
<name>A0ABP7T9N1_9FLAO</name>
<accession>A0ABP7T9N1</accession>